<accession>A0A6A4GAP0</accession>
<dbReference type="EMBL" id="ML771370">
    <property type="protein sequence ID" value="KAE9382542.1"/>
    <property type="molecule type" value="Genomic_DNA"/>
</dbReference>
<dbReference type="Proteomes" id="UP000799118">
    <property type="component" value="Unassembled WGS sequence"/>
</dbReference>
<name>A0A6A4GAP0_9AGAR</name>
<evidence type="ECO:0000313" key="2">
    <source>
        <dbReference type="Proteomes" id="UP000799118"/>
    </source>
</evidence>
<proteinExistence type="predicted"/>
<evidence type="ECO:0000313" key="1">
    <source>
        <dbReference type="EMBL" id="KAE9382542.1"/>
    </source>
</evidence>
<protein>
    <submittedName>
        <fullName evidence="1">Uncharacterized protein</fullName>
    </submittedName>
</protein>
<gene>
    <name evidence="1" type="ORF">BT96DRAFT_1010460</name>
</gene>
<keyword evidence="2" id="KW-1185">Reference proteome</keyword>
<organism evidence="1 2">
    <name type="scientific">Gymnopus androsaceus JB14</name>
    <dbReference type="NCBI Taxonomy" id="1447944"/>
    <lineage>
        <taxon>Eukaryota</taxon>
        <taxon>Fungi</taxon>
        <taxon>Dikarya</taxon>
        <taxon>Basidiomycota</taxon>
        <taxon>Agaricomycotina</taxon>
        <taxon>Agaricomycetes</taxon>
        <taxon>Agaricomycetidae</taxon>
        <taxon>Agaricales</taxon>
        <taxon>Marasmiineae</taxon>
        <taxon>Omphalotaceae</taxon>
        <taxon>Gymnopus</taxon>
    </lineage>
</organism>
<reference evidence="1" key="1">
    <citation type="journal article" date="2019" name="Environ. Microbiol.">
        <title>Fungal ecological strategies reflected in gene transcription - a case study of two litter decomposers.</title>
        <authorList>
            <person name="Barbi F."/>
            <person name="Kohler A."/>
            <person name="Barry K."/>
            <person name="Baskaran P."/>
            <person name="Daum C."/>
            <person name="Fauchery L."/>
            <person name="Ihrmark K."/>
            <person name="Kuo A."/>
            <person name="LaButti K."/>
            <person name="Lipzen A."/>
            <person name="Morin E."/>
            <person name="Grigoriev I.V."/>
            <person name="Henrissat B."/>
            <person name="Lindahl B."/>
            <person name="Martin F."/>
        </authorList>
    </citation>
    <scope>NUCLEOTIDE SEQUENCE</scope>
    <source>
        <strain evidence="1">JB14</strain>
    </source>
</reference>
<sequence length="115" mass="12702">MDKICLLYESTRETLPQLQCNFIASLYWSFFCKGSRSVCVSSASALIDHDTTVGFVAFANVHNGWFDTVHTTPWFDVAPGFVNTFFSTSPLCDDDVGSAAHVSHTIKTTRSLAEL</sequence>
<dbReference type="AlphaFoldDB" id="A0A6A4GAP0"/>